<accession>A0A0D6P261</accession>
<protein>
    <submittedName>
        <fullName evidence="1">Uncharacterized protein</fullName>
    </submittedName>
</protein>
<proteinExistence type="predicted"/>
<dbReference type="InterPro" id="IPR049807">
    <property type="entry name" value="DpdD-like"/>
</dbReference>
<gene>
    <name evidence="1" type="ORF">Asru_0009_38</name>
</gene>
<dbReference type="NCBIfam" id="NF041061">
    <property type="entry name" value="DpdD"/>
    <property type="match status" value="1"/>
</dbReference>
<dbReference type="Proteomes" id="UP000032680">
    <property type="component" value="Unassembled WGS sequence"/>
</dbReference>
<dbReference type="AlphaFoldDB" id="A0A0D6P261"/>
<evidence type="ECO:0000313" key="2">
    <source>
        <dbReference type="Proteomes" id="UP000032680"/>
    </source>
</evidence>
<organism evidence="1 2">
    <name type="scientific">Acidisphaera rubrifaciens HS-AP3</name>
    <dbReference type="NCBI Taxonomy" id="1231350"/>
    <lineage>
        <taxon>Bacteria</taxon>
        <taxon>Pseudomonadati</taxon>
        <taxon>Pseudomonadota</taxon>
        <taxon>Alphaproteobacteria</taxon>
        <taxon>Acetobacterales</taxon>
        <taxon>Acetobacteraceae</taxon>
        <taxon>Acidisphaera</taxon>
    </lineage>
</organism>
<name>A0A0D6P261_9PROT</name>
<dbReference type="OrthoDB" id="4759077at2"/>
<sequence length="683" mass="72713">MGLTLDLGALAAAADWDSLTAGARSLTSTLQSTRFPGAMFPVRDPSGNLVVYAAARTPAEWRKLEPLLLAFAGPTFTDFEGAPVPLDPARGVDQVLLGAGITIAARLQPGNYAQGEAVAVRALVRLASLLEGAPDLAIARPEPTSRLLAALQDALNGGDVTEAWRILAVLREESRLEALNLVQLEVQILSVAGDWGAIRWHDRFEALALAGPAPATAEILIEAIYWTSVYDSDAAAERAPDLVRSDPAMEYARLLLGIAPDPSRPAVEWLRAILVPPLRQEVPQESTAPRDAEPTNDPLAVARAALITVAGLPAEGDPAADAALRDAVNALSADSRHDLFRRPANRAIWQEVLERAGDHEPPFDWSTWVDALSRDDFASAEAAAAGATTWRLPDADTDVGAARALAAKIELIPDGLAEERFGQAIPYLVQWAQSDPRWPRRDLCPVYLATLTRMALSARRGETALRSAAGLLDGALKCGLSVAEYRDALDAAQTIASEGLSRTSAYDALELVEIARSFTPIVPTRLQEFSIDVISVLIPLWPRLTEGQRLTLTALAAEVGIDLGVTPSPTETALNSAALEGKVVGIYTLTEPAARQAEALLQAAIPNLTVELNHDHGGSAALGAMVARAELVVVVWASAKHAATDFIKSRRGARPLVYATGRGATSIVRAVEDWSGAEARRRL</sequence>
<dbReference type="EMBL" id="BANB01000009">
    <property type="protein sequence ID" value="GAN75845.1"/>
    <property type="molecule type" value="Genomic_DNA"/>
</dbReference>
<reference evidence="1 2" key="1">
    <citation type="submission" date="2012-11" db="EMBL/GenBank/DDBJ databases">
        <title>Whole genome sequence of Acidisphaera rubrifaciens HS-AP3.</title>
        <authorList>
            <person name="Azuma Y."/>
            <person name="Higashiura N."/>
            <person name="Hirakawa H."/>
            <person name="Matsushita K."/>
        </authorList>
    </citation>
    <scope>NUCLEOTIDE SEQUENCE [LARGE SCALE GENOMIC DNA]</scope>
    <source>
        <strain evidence="1 2">HS-AP3</strain>
    </source>
</reference>
<dbReference type="RefSeq" id="WP_148360180.1">
    <property type="nucleotide sequence ID" value="NZ_BANB01000009.1"/>
</dbReference>
<keyword evidence="2" id="KW-1185">Reference proteome</keyword>
<evidence type="ECO:0000313" key="1">
    <source>
        <dbReference type="EMBL" id="GAN75845.1"/>
    </source>
</evidence>
<comment type="caution">
    <text evidence="1">The sequence shown here is derived from an EMBL/GenBank/DDBJ whole genome shotgun (WGS) entry which is preliminary data.</text>
</comment>